<feature type="non-terminal residue" evidence="2">
    <location>
        <position position="54"/>
    </location>
</feature>
<feature type="transmembrane region" description="Helical" evidence="1">
    <location>
        <begin position="34"/>
        <end position="53"/>
    </location>
</feature>
<evidence type="ECO:0000256" key="1">
    <source>
        <dbReference type="SAM" id="Phobius"/>
    </source>
</evidence>
<name>A0A382J3T6_9ZZZZ</name>
<sequence length="54" mass="5918">MQGIEIDLLLWFTSFNISLCALFGTILLRPSFTVLTRPIAVAIALLMVLSPLAI</sequence>
<dbReference type="AlphaFoldDB" id="A0A382J3T6"/>
<keyword evidence="1" id="KW-0812">Transmembrane</keyword>
<dbReference type="EMBL" id="UINC01071555">
    <property type="protein sequence ID" value="SVC06546.1"/>
    <property type="molecule type" value="Genomic_DNA"/>
</dbReference>
<protein>
    <submittedName>
        <fullName evidence="2">Uncharacterized protein</fullName>
    </submittedName>
</protein>
<keyword evidence="1" id="KW-1133">Transmembrane helix</keyword>
<keyword evidence="1" id="KW-0472">Membrane</keyword>
<proteinExistence type="predicted"/>
<accession>A0A382J3T6</accession>
<feature type="non-terminal residue" evidence="2">
    <location>
        <position position="1"/>
    </location>
</feature>
<organism evidence="2">
    <name type="scientific">marine metagenome</name>
    <dbReference type="NCBI Taxonomy" id="408172"/>
    <lineage>
        <taxon>unclassified sequences</taxon>
        <taxon>metagenomes</taxon>
        <taxon>ecological metagenomes</taxon>
    </lineage>
</organism>
<reference evidence="2" key="1">
    <citation type="submission" date="2018-05" db="EMBL/GenBank/DDBJ databases">
        <authorList>
            <person name="Lanie J.A."/>
            <person name="Ng W.-L."/>
            <person name="Kazmierczak K.M."/>
            <person name="Andrzejewski T.M."/>
            <person name="Davidsen T.M."/>
            <person name="Wayne K.J."/>
            <person name="Tettelin H."/>
            <person name="Glass J.I."/>
            <person name="Rusch D."/>
            <person name="Podicherti R."/>
            <person name="Tsui H.-C.T."/>
            <person name="Winkler M.E."/>
        </authorList>
    </citation>
    <scope>NUCLEOTIDE SEQUENCE</scope>
</reference>
<feature type="transmembrane region" description="Helical" evidence="1">
    <location>
        <begin position="9"/>
        <end position="28"/>
    </location>
</feature>
<gene>
    <name evidence="2" type="ORF">METZ01_LOCUS259400</name>
</gene>
<evidence type="ECO:0000313" key="2">
    <source>
        <dbReference type="EMBL" id="SVC06546.1"/>
    </source>
</evidence>